<organism evidence="2 3">
    <name type="scientific">Lentisphaera araneosa HTCC2155</name>
    <dbReference type="NCBI Taxonomy" id="313628"/>
    <lineage>
        <taxon>Bacteria</taxon>
        <taxon>Pseudomonadati</taxon>
        <taxon>Lentisphaerota</taxon>
        <taxon>Lentisphaeria</taxon>
        <taxon>Lentisphaerales</taxon>
        <taxon>Lentisphaeraceae</taxon>
        <taxon>Lentisphaera</taxon>
    </lineage>
</organism>
<dbReference type="InterPro" id="IPR029016">
    <property type="entry name" value="GAF-like_dom_sf"/>
</dbReference>
<evidence type="ECO:0000313" key="2">
    <source>
        <dbReference type="EMBL" id="EDM28412.1"/>
    </source>
</evidence>
<dbReference type="Gene3D" id="2.60.200.20">
    <property type="match status" value="1"/>
</dbReference>
<feature type="domain" description="FHA" evidence="1">
    <location>
        <begin position="54"/>
        <end position="119"/>
    </location>
</feature>
<dbReference type="SUPFAM" id="SSF55781">
    <property type="entry name" value="GAF domain-like"/>
    <property type="match status" value="1"/>
</dbReference>
<dbReference type="RefSeq" id="WP_007277852.1">
    <property type="nucleotide sequence ID" value="NZ_ABCK01000005.1"/>
</dbReference>
<reference evidence="2 3" key="1">
    <citation type="journal article" date="2010" name="J. Bacteriol.">
        <title>Genome sequence of Lentisphaera araneosa HTCC2155T, the type species of the order Lentisphaerales in the phylum Lentisphaerae.</title>
        <authorList>
            <person name="Thrash J.C."/>
            <person name="Cho J.C."/>
            <person name="Vergin K.L."/>
            <person name="Morris R.M."/>
            <person name="Giovannoni S.J."/>
        </authorList>
    </citation>
    <scope>NUCLEOTIDE SEQUENCE [LARGE SCALE GENOMIC DNA]</scope>
    <source>
        <strain evidence="2 3">HTCC2155</strain>
    </source>
</reference>
<gene>
    <name evidence="2" type="ORF">LNTAR_10866</name>
</gene>
<dbReference type="Pfam" id="PF00498">
    <property type="entry name" value="FHA"/>
    <property type="match status" value="1"/>
</dbReference>
<comment type="caution">
    <text evidence="2">The sequence shown here is derived from an EMBL/GenBank/DDBJ whole genome shotgun (WGS) entry which is preliminary data.</text>
</comment>
<dbReference type="SUPFAM" id="SSF49879">
    <property type="entry name" value="SMAD/FHA domain"/>
    <property type="match status" value="1"/>
</dbReference>
<proteinExistence type="predicted"/>
<sequence>MESYNCYSCGFNNPIAHTHCAKCKKSGAAAALTSTGTGSFPEGFIWPLFPKNLSLGAAPADDVLIPTNKIQDHHCRLDFVKGLFYLTLPKTAPPAFIGGQQVRPNMKQALNDGSSLKIGDEELKITYFNGHEGFSEKETFELKQLAEKSVNPTVSRLLHIIAFKREVINLTSSADIFSFAIDTVLRITELDRAYAFQVTSEDDQLKVKEVIAKNSDFTIIEEEDFSISRSIMTKVLENQGSVFIQDADKDVNSTVSMANFNIKTVICLPLTVKNEQGERELIGIIYADKTLSTTPLPSGINSSLQSMRKITSHHLVRTMMIDDAQSDVDGFKSYFSNLNGEIQKIRDYLADTSNHIEAGTSSDSNVFQERVSECSEALKMLSESVKQNF</sequence>
<evidence type="ECO:0000313" key="3">
    <source>
        <dbReference type="Proteomes" id="UP000004947"/>
    </source>
</evidence>
<dbReference type="CDD" id="cd00060">
    <property type="entry name" value="FHA"/>
    <property type="match status" value="1"/>
</dbReference>
<name>A6DIX6_9BACT</name>
<dbReference type="AlphaFoldDB" id="A6DIX6"/>
<dbReference type="eggNOG" id="COG2203">
    <property type="taxonomic scope" value="Bacteria"/>
</dbReference>
<evidence type="ECO:0000259" key="1">
    <source>
        <dbReference type="Pfam" id="PF00498"/>
    </source>
</evidence>
<dbReference type="EMBL" id="ABCK01000005">
    <property type="protein sequence ID" value="EDM28412.1"/>
    <property type="molecule type" value="Genomic_DNA"/>
</dbReference>
<dbReference type="InterPro" id="IPR000253">
    <property type="entry name" value="FHA_dom"/>
</dbReference>
<accession>A6DIX6</accession>
<dbReference type="Gene3D" id="3.30.450.40">
    <property type="match status" value="1"/>
</dbReference>
<protein>
    <recommendedName>
        <fullName evidence="1">FHA domain-containing protein</fullName>
    </recommendedName>
</protein>
<dbReference type="Proteomes" id="UP000004947">
    <property type="component" value="Unassembled WGS sequence"/>
</dbReference>
<keyword evidence="3" id="KW-1185">Reference proteome</keyword>
<dbReference type="OrthoDB" id="273564at2"/>
<dbReference type="STRING" id="313628.LNTAR_10866"/>
<dbReference type="InterPro" id="IPR008984">
    <property type="entry name" value="SMAD_FHA_dom_sf"/>
</dbReference>